<feature type="region of interest" description="Disordered" evidence="2">
    <location>
        <begin position="577"/>
        <end position="668"/>
    </location>
</feature>
<keyword evidence="5" id="KW-1185">Reference proteome</keyword>
<feature type="compositionally biased region" description="Basic and acidic residues" evidence="2">
    <location>
        <begin position="780"/>
        <end position="798"/>
    </location>
</feature>
<evidence type="ECO:0000313" key="5">
    <source>
        <dbReference type="Proteomes" id="UP000029964"/>
    </source>
</evidence>
<organism evidence="4 5">
    <name type="scientific">Hapsidospora chrysogenum (strain ATCC 11550 / CBS 779.69 / DSM 880 / IAM 14645 / JCM 23072 / IMI 49137)</name>
    <name type="common">Acremonium chrysogenum</name>
    <dbReference type="NCBI Taxonomy" id="857340"/>
    <lineage>
        <taxon>Eukaryota</taxon>
        <taxon>Fungi</taxon>
        <taxon>Dikarya</taxon>
        <taxon>Ascomycota</taxon>
        <taxon>Pezizomycotina</taxon>
        <taxon>Sordariomycetes</taxon>
        <taxon>Hypocreomycetidae</taxon>
        <taxon>Hypocreales</taxon>
        <taxon>Bionectriaceae</taxon>
        <taxon>Hapsidospora</taxon>
    </lineage>
</organism>
<feature type="zinc finger region" description="C3H1-type" evidence="1">
    <location>
        <begin position="996"/>
        <end position="1024"/>
    </location>
</feature>
<feature type="compositionally biased region" description="Low complexity" evidence="2">
    <location>
        <begin position="90"/>
        <end position="100"/>
    </location>
</feature>
<feature type="compositionally biased region" description="Polar residues" evidence="2">
    <location>
        <begin position="946"/>
        <end position="957"/>
    </location>
</feature>
<feature type="compositionally biased region" description="Basic and acidic residues" evidence="2">
    <location>
        <begin position="890"/>
        <end position="903"/>
    </location>
</feature>
<dbReference type="PANTHER" id="PTHR21563">
    <property type="entry name" value="ZINC FINGER C3H1 DOMAIN-CONTAINING PROTEIN"/>
    <property type="match status" value="1"/>
</dbReference>
<dbReference type="OrthoDB" id="1922977at2759"/>
<feature type="region of interest" description="Disordered" evidence="2">
    <location>
        <begin position="280"/>
        <end position="564"/>
    </location>
</feature>
<feature type="compositionally biased region" description="Polar residues" evidence="2">
    <location>
        <begin position="281"/>
        <end position="291"/>
    </location>
</feature>
<feature type="compositionally biased region" description="Acidic residues" evidence="2">
    <location>
        <begin position="501"/>
        <end position="514"/>
    </location>
</feature>
<dbReference type="PROSITE" id="PS50103">
    <property type="entry name" value="ZF_C3H1"/>
    <property type="match status" value="1"/>
</dbReference>
<proteinExistence type="predicted"/>
<evidence type="ECO:0000313" key="4">
    <source>
        <dbReference type="EMBL" id="KFH42038.1"/>
    </source>
</evidence>
<dbReference type="EMBL" id="JPKY01000106">
    <property type="protein sequence ID" value="KFH42038.1"/>
    <property type="molecule type" value="Genomic_DNA"/>
</dbReference>
<feature type="region of interest" description="Disordered" evidence="2">
    <location>
        <begin position="1"/>
        <end position="49"/>
    </location>
</feature>
<name>A0A086SY56_HAPC1</name>
<feature type="compositionally biased region" description="Basic and acidic residues" evidence="2">
    <location>
        <begin position="380"/>
        <end position="398"/>
    </location>
</feature>
<gene>
    <name evidence="4" type="ORF">ACRE_072410</name>
</gene>
<feature type="compositionally biased region" description="Acidic residues" evidence="2">
    <location>
        <begin position="113"/>
        <end position="133"/>
    </location>
</feature>
<dbReference type="AlphaFoldDB" id="A0A086SY56"/>
<accession>A0A086SY56</accession>
<feature type="compositionally biased region" description="Low complexity" evidence="2">
    <location>
        <begin position="591"/>
        <end position="613"/>
    </location>
</feature>
<comment type="caution">
    <text evidence="4">The sequence shown here is derived from an EMBL/GenBank/DDBJ whole genome shotgun (WGS) entry which is preliminary data.</text>
</comment>
<dbReference type="GO" id="GO:0005634">
    <property type="term" value="C:nucleus"/>
    <property type="evidence" value="ECO:0007669"/>
    <property type="project" value="TreeGrafter"/>
</dbReference>
<dbReference type="PANTHER" id="PTHR21563:SF3">
    <property type="entry name" value="ZINC FINGER C3H1 DOMAIN-CONTAINING PROTEIN"/>
    <property type="match status" value="1"/>
</dbReference>
<feature type="compositionally biased region" description="Polar residues" evidence="2">
    <location>
        <begin position="456"/>
        <end position="465"/>
    </location>
</feature>
<feature type="domain" description="C3H1-type" evidence="3">
    <location>
        <begin position="996"/>
        <end position="1024"/>
    </location>
</feature>
<evidence type="ECO:0000256" key="2">
    <source>
        <dbReference type="SAM" id="MobiDB-lite"/>
    </source>
</evidence>
<feature type="compositionally biased region" description="Polar residues" evidence="2">
    <location>
        <begin position="764"/>
        <end position="779"/>
    </location>
</feature>
<dbReference type="GO" id="GO:0000178">
    <property type="term" value="C:exosome (RNase complex)"/>
    <property type="evidence" value="ECO:0007669"/>
    <property type="project" value="TreeGrafter"/>
</dbReference>
<evidence type="ECO:0000259" key="3">
    <source>
        <dbReference type="PROSITE" id="PS50103"/>
    </source>
</evidence>
<feature type="region of interest" description="Disordered" evidence="2">
    <location>
        <begin position="79"/>
        <end position="246"/>
    </location>
</feature>
<feature type="compositionally biased region" description="Polar residues" evidence="2">
    <location>
        <begin position="31"/>
        <end position="40"/>
    </location>
</feature>
<feature type="compositionally biased region" description="Low complexity" evidence="2">
    <location>
        <begin position="429"/>
        <end position="446"/>
    </location>
</feature>
<sequence length="1116" mass="120706">MSQHNYAYGLPEGHYQPSADPSIPYPAYSGYPSNSQTTPTYPHENAGNPAFDYNRNAIPGLGLGFSNAASEWQQNSSAPLAVANSESKTGDGTVGATGVAPHNIGLAPRPAEDEGDSDAMDEGEISEGELEDIYEPKYPDVDSAPAGEAVSREQALRPNGAVTTGRMPTTQDAPDALDRGGSYSPYLSPQEFEDAEQGKKQEPPSVGSQRQPPPAHSVHHPQTQASQEMVTKSLTQARKEARDSILRLWPLNVRYQDYLNEGIDATIVQELFRELGLNLESPPSKSIQTSEAKAKPDEHPSTNGSTVANDKPKDKPKEPRSTQHPVETTQEVAPSESRKDRIARLLAAKGNSKPAAATSDSEMKPASSPGIPSVVSTKALSEKSKLLRQKMEALERARQAQTQKSPKLGGHGSDNVRNGTASMPPETVAAPSQTQTQEPQQSASSQPSPPIPGLFLSSTQESSTTGKHKRPTASDLNDASEAPAKRPFAQSRQSRPFLIDVSDDDDDEAMDLDSPELKPVSAHKPSSPFKIPAYQDLHTGSGNHLERQMSSPMPTPTTNSGKVDLESMNKEIEAMKRKIAEAEAKKRARLSRPASPAVSQSASPQRAASTASSIPLMPTEHPDAPERSPQASVQPESQRLPKVSERRQGSARHGSRSRSRAASERLPIIEARRREQLLKLQVLQSQVQKMEKEIADSMREEERLREEAEASSNGEENEDADMGTSPPESVASQSPPKALMGDIQGTQAETPAEAQESELASPHVPSTTSPKQSEETTTAEPEKSLDHGDTEDGADRADGFANEHAFGAREAYIQDEHTEPADAMDQDPAQGVDTGHTPLEEGQLENGSTQAPLAVASEDQHGSTGEIDTSSDEYEPPEEQSPTSVEDSEAVPHHETPAERDALADGSDDEGPQGVSATTPIMHPISTGQLESRPPSPREVDKPHGSTLTNAPKSTGSSFVPYETPLKYFRAYRFHPRFSDVVPGGLRSLTYSNKIDPKKPLCPDQLAGTVCPRGEQCQFQHFEAIVAPGEVPGDTLLVMLTRLSVADDQILVQLGGYGDYEGEHKQEYINGLRQLLTNFRNRKIKDFKTISQSIINYRAQFRKDPTKILPLGNVSI</sequence>
<feature type="compositionally biased region" description="Acidic residues" evidence="2">
    <location>
        <begin position="869"/>
        <end position="878"/>
    </location>
</feature>
<feature type="compositionally biased region" description="Basic and acidic residues" evidence="2">
    <location>
        <begin position="310"/>
        <end position="321"/>
    </location>
</feature>
<feature type="compositionally biased region" description="Polar residues" evidence="2">
    <location>
        <begin position="322"/>
        <end position="332"/>
    </location>
</feature>
<reference evidence="5" key="1">
    <citation type="journal article" date="2014" name="Genome Announc.">
        <title>Genome sequence and annotation of Acremonium chrysogenum, producer of the beta-lactam antibiotic cephalosporin C.</title>
        <authorList>
            <person name="Terfehr D."/>
            <person name="Dahlmann T.A."/>
            <person name="Specht T."/>
            <person name="Zadra I."/>
            <person name="Kuernsteiner H."/>
            <person name="Kueck U."/>
        </authorList>
    </citation>
    <scope>NUCLEOTIDE SEQUENCE [LARGE SCALE GENOMIC DNA]</scope>
    <source>
        <strain evidence="5">ATCC 11550 / CBS 779.69 / DSM 880 / IAM 14645 / JCM 23072 / IMI 49137</strain>
    </source>
</reference>
<dbReference type="InterPro" id="IPR039278">
    <property type="entry name" value="Red1"/>
</dbReference>
<feature type="compositionally biased region" description="Basic residues" evidence="2">
    <location>
        <begin position="649"/>
        <end position="659"/>
    </location>
</feature>
<dbReference type="STRING" id="857340.A0A086SY56"/>
<keyword evidence="1" id="KW-0863">Zinc-finger</keyword>
<dbReference type="InterPro" id="IPR000571">
    <property type="entry name" value="Znf_CCCH"/>
</dbReference>
<protein>
    <recommendedName>
        <fullName evidence="3">C3H1-type domain-containing protein</fullName>
    </recommendedName>
</protein>
<dbReference type="GO" id="GO:0008270">
    <property type="term" value="F:zinc ion binding"/>
    <property type="evidence" value="ECO:0007669"/>
    <property type="project" value="UniProtKB-KW"/>
</dbReference>
<feature type="compositionally biased region" description="Polar residues" evidence="2">
    <location>
        <begin position="538"/>
        <end position="561"/>
    </location>
</feature>
<dbReference type="Proteomes" id="UP000029964">
    <property type="component" value="Unassembled WGS sequence"/>
</dbReference>
<feature type="region of interest" description="Disordered" evidence="2">
    <location>
        <begin position="686"/>
        <end position="957"/>
    </location>
</feature>
<keyword evidence="1" id="KW-0479">Metal-binding</keyword>
<feature type="compositionally biased region" description="Basic and acidic residues" evidence="2">
    <location>
        <begin position="689"/>
        <end position="708"/>
    </location>
</feature>
<feature type="compositionally biased region" description="Polar residues" evidence="2">
    <location>
        <begin position="220"/>
        <end position="236"/>
    </location>
</feature>
<feature type="compositionally biased region" description="Polar residues" evidence="2">
    <location>
        <begin position="726"/>
        <end position="735"/>
    </location>
</feature>
<evidence type="ECO:0000256" key="1">
    <source>
        <dbReference type="PROSITE-ProRule" id="PRU00723"/>
    </source>
</evidence>
<keyword evidence="1" id="KW-0862">Zinc</keyword>
<dbReference type="HOGENOM" id="CLU_006646_0_0_1"/>